<evidence type="ECO:0000256" key="1">
    <source>
        <dbReference type="SAM" id="Phobius"/>
    </source>
</evidence>
<gene>
    <name evidence="2" type="ORF">NP048_13315</name>
</gene>
<proteinExistence type="predicted"/>
<evidence type="ECO:0000313" key="3">
    <source>
        <dbReference type="Proteomes" id="UP001316384"/>
    </source>
</evidence>
<evidence type="ECO:0000313" key="2">
    <source>
        <dbReference type="EMBL" id="UUI70768.1"/>
    </source>
</evidence>
<accession>A0ABY5KLF3</accession>
<dbReference type="EMBL" id="CP101987">
    <property type="protein sequence ID" value="UUI70768.1"/>
    <property type="molecule type" value="Genomic_DNA"/>
</dbReference>
<dbReference type="Proteomes" id="UP001316384">
    <property type="component" value="Chromosome"/>
</dbReference>
<keyword evidence="1" id="KW-1133">Transmembrane helix</keyword>
<feature type="transmembrane region" description="Helical" evidence="1">
    <location>
        <begin position="16"/>
        <end position="40"/>
    </location>
</feature>
<name>A0ABY5KLF3_9CELL</name>
<sequence>MAQDTTRPVWRHPHAWLLPVVVLLVAALVGAGTGSTLALWRAELSGTARMPVGVTVFGVGAPATPGTLATYATADGQSLTFDFGPAQAAALLGSGPTGGAVAVPVQVDSLAQGHRGLTYTVTPSISGGVFGASRWSLYKVASAAACTTGTTATAATSSTPWSTAYTSSTALVSEYWCLVARFVPATGSHTNTATATGTPVIPGLGSPSPLTATDSWTATARATLDPAAEPTHRLTFAFATSRPGGTP</sequence>
<evidence type="ECO:0008006" key="4">
    <source>
        <dbReference type="Google" id="ProtNLM"/>
    </source>
</evidence>
<dbReference type="RefSeq" id="WP_227576120.1">
    <property type="nucleotide sequence ID" value="NZ_CP101987.1"/>
</dbReference>
<reference evidence="2 3" key="1">
    <citation type="submission" date="2022-07" db="EMBL/GenBank/DDBJ databases">
        <title>Novel species in genus cellulomonas.</title>
        <authorList>
            <person name="Ye L."/>
        </authorList>
    </citation>
    <scope>NUCLEOTIDE SEQUENCE [LARGE SCALE GENOMIC DNA]</scope>
    <source>
        <strain evidence="3">zg-B89</strain>
    </source>
</reference>
<organism evidence="2 3">
    <name type="scientific">Cellulomonas xiejunii</name>
    <dbReference type="NCBI Taxonomy" id="2968083"/>
    <lineage>
        <taxon>Bacteria</taxon>
        <taxon>Bacillati</taxon>
        <taxon>Actinomycetota</taxon>
        <taxon>Actinomycetes</taxon>
        <taxon>Micrococcales</taxon>
        <taxon>Cellulomonadaceae</taxon>
        <taxon>Cellulomonas</taxon>
    </lineage>
</organism>
<keyword evidence="1" id="KW-0812">Transmembrane</keyword>
<keyword evidence="3" id="KW-1185">Reference proteome</keyword>
<keyword evidence="1" id="KW-0472">Membrane</keyword>
<protein>
    <recommendedName>
        <fullName evidence="4">Ribosomally synthesized peptide with SipW-like signal peptide</fullName>
    </recommendedName>
</protein>